<dbReference type="SUPFAM" id="SSF53335">
    <property type="entry name" value="S-adenosyl-L-methionine-dependent methyltransferases"/>
    <property type="match status" value="1"/>
</dbReference>
<name>A0A1L8CZY1_9THEO</name>
<dbReference type="STRING" id="661089.ciss_03720"/>
<dbReference type="InterPro" id="IPR025714">
    <property type="entry name" value="Methyltranfer_dom"/>
</dbReference>
<sequence length="244" mass="27296">MDKKAKLKELEKRYQDLLARWPAHSVKPEMIIEKEELEDEIAELKKAIAEEQASHVFDPKNRHKLKDEKRKMLLPPDETVAKLPVNPGDIILDYGAGIGYFTIPLAKRTGSSGMVYAVDISPEILKDLEEEVLRAGLSNVKAALVPGDGSLPEEFPEFDVIFLAMVLHELAEKEAVLSALTKKIKKQGKLIIIDWEKKETEFGPPVAHRVSVEEGVSYLEKAGLKLLQKMNVSAAHWGIIGIKE</sequence>
<dbReference type="Pfam" id="PF13847">
    <property type="entry name" value="Methyltransf_31"/>
    <property type="match status" value="1"/>
</dbReference>
<dbReference type="OrthoDB" id="9784101at2"/>
<dbReference type="RefSeq" id="WP_075864641.1">
    <property type="nucleotide sequence ID" value="NZ_BDJL01000007.1"/>
</dbReference>
<dbReference type="PANTHER" id="PTHR43591">
    <property type="entry name" value="METHYLTRANSFERASE"/>
    <property type="match status" value="1"/>
</dbReference>
<evidence type="ECO:0000259" key="2">
    <source>
        <dbReference type="Pfam" id="PF13847"/>
    </source>
</evidence>
<reference evidence="4" key="1">
    <citation type="submission" date="2016-12" db="EMBL/GenBank/DDBJ databases">
        <title>Draft Genome Sequences od Carboxydothermus pertinax and islandicus, Hydrogenogenic Carboxydotrophic Bacteria.</title>
        <authorList>
            <person name="Fukuyama Y."/>
            <person name="Ohmae K."/>
            <person name="Yoneda Y."/>
            <person name="Yoshida T."/>
            <person name="Sako Y."/>
        </authorList>
    </citation>
    <scope>NUCLEOTIDE SEQUENCE [LARGE SCALE GENOMIC DNA]</scope>
    <source>
        <strain evidence="4">SET</strain>
    </source>
</reference>
<comment type="caution">
    <text evidence="3">The sequence shown here is derived from an EMBL/GenBank/DDBJ whole genome shotgun (WGS) entry which is preliminary data.</text>
</comment>
<proteinExistence type="predicted"/>
<feature type="domain" description="Methyltransferase" evidence="2">
    <location>
        <begin position="88"/>
        <end position="196"/>
    </location>
</feature>
<keyword evidence="4" id="KW-1185">Reference proteome</keyword>
<dbReference type="InterPro" id="IPR029063">
    <property type="entry name" value="SAM-dependent_MTases_sf"/>
</dbReference>
<dbReference type="GO" id="GO:0008168">
    <property type="term" value="F:methyltransferase activity"/>
    <property type="evidence" value="ECO:0007669"/>
    <property type="project" value="TreeGrafter"/>
</dbReference>
<dbReference type="Proteomes" id="UP000187338">
    <property type="component" value="Unassembled WGS sequence"/>
</dbReference>
<accession>A0A1L8CZY1</accession>
<dbReference type="Gene3D" id="3.40.50.150">
    <property type="entry name" value="Vaccinia Virus protein VP39"/>
    <property type="match status" value="1"/>
</dbReference>
<evidence type="ECO:0000313" key="4">
    <source>
        <dbReference type="Proteomes" id="UP000187338"/>
    </source>
</evidence>
<feature type="coiled-coil region" evidence="1">
    <location>
        <begin position="27"/>
        <end position="54"/>
    </location>
</feature>
<evidence type="ECO:0000256" key="1">
    <source>
        <dbReference type="SAM" id="Coils"/>
    </source>
</evidence>
<evidence type="ECO:0000313" key="3">
    <source>
        <dbReference type="EMBL" id="GAV24439.1"/>
    </source>
</evidence>
<keyword evidence="1" id="KW-0175">Coiled coil</keyword>
<dbReference type="EMBL" id="BDJL01000007">
    <property type="protein sequence ID" value="GAV24439.1"/>
    <property type="molecule type" value="Genomic_DNA"/>
</dbReference>
<protein>
    <recommendedName>
        <fullName evidence="2">Methyltransferase domain-containing protein</fullName>
    </recommendedName>
</protein>
<organism evidence="3 4">
    <name type="scientific">Carboxydothermus islandicus</name>
    <dbReference type="NCBI Taxonomy" id="661089"/>
    <lineage>
        <taxon>Bacteria</taxon>
        <taxon>Bacillati</taxon>
        <taxon>Bacillota</taxon>
        <taxon>Clostridia</taxon>
        <taxon>Thermoanaerobacterales</taxon>
        <taxon>Thermoanaerobacteraceae</taxon>
        <taxon>Carboxydothermus</taxon>
    </lineage>
</organism>
<dbReference type="AlphaFoldDB" id="A0A1L8CZY1"/>
<dbReference type="PANTHER" id="PTHR43591:SF24">
    <property type="entry name" value="2-METHOXY-6-POLYPRENYL-1,4-BENZOQUINOL METHYLASE, MITOCHONDRIAL"/>
    <property type="match status" value="1"/>
</dbReference>
<dbReference type="CDD" id="cd02440">
    <property type="entry name" value="AdoMet_MTases"/>
    <property type="match status" value="1"/>
</dbReference>
<gene>
    <name evidence="3" type="ORF">ciss_03720</name>
</gene>